<accession>A0ABX8BDE4</accession>
<feature type="compositionally biased region" description="Pro residues" evidence="1">
    <location>
        <begin position="68"/>
        <end position="78"/>
    </location>
</feature>
<proteinExistence type="predicted"/>
<reference evidence="2 3" key="1">
    <citation type="submission" date="2021-03" db="EMBL/GenBank/DDBJ databases">
        <title>Genomic and phenotypic characterization of Chloracidobacterium isolates provides evidence for multiple species.</title>
        <authorList>
            <person name="Saini M.K."/>
            <person name="Costas A.M.G."/>
            <person name="Tank M."/>
            <person name="Bryant D.A."/>
        </authorList>
    </citation>
    <scope>NUCLEOTIDE SEQUENCE [LARGE SCALE GENOMIC DNA]</scope>
    <source>
        <strain evidence="2 3">BV2-C</strain>
    </source>
</reference>
<protein>
    <submittedName>
        <fullName evidence="2">Uncharacterized protein</fullName>
    </submittedName>
</protein>
<feature type="region of interest" description="Disordered" evidence="1">
    <location>
        <begin position="272"/>
        <end position="301"/>
    </location>
</feature>
<evidence type="ECO:0000313" key="2">
    <source>
        <dbReference type="EMBL" id="QUW04714.1"/>
    </source>
</evidence>
<name>A0ABX8BDE4_9BACT</name>
<dbReference type="Proteomes" id="UP000676506">
    <property type="component" value="Chromosome 2"/>
</dbReference>
<sequence length="455" mass="48932">MKACPKCETLWDDSKRFCPYHGVLLTEVPEGDAVVERDGSDAAKGDLVDIELTVRMSEEERAQLFTPQFPPPPSPLATPSPASVTDEALFQTGREAERPDPALPFAPEPLPPSSFETAAYLEDPPTAKSGRVVATTEPPPDAFDPFIPPTVIVAPAALPPESRQVTPPPRLDVVIPPTVVVASAEAGLATPSQLEGGVAGPAATSRLADDFSPLTVNPGAAPTTPMDASATHVHLNLPMPSGPRPPVFPPELKASDVEDDVGFILDLGEKSSARLTPPPVPAAVESPQPPAGRSLTPSAVPSLVPPVSPTIKRLTAVQYFKLFNERKKVIQQFVQQLDPKKAQIAEGHSNQEDLLLHRYDLTFRALHATRTFPLVIILQRKPVYGLLTSIDLYEIAESQMLREERTKSLGGDCKSTPNGVLYYLSYAEDLPTEQFGDWLRAKFQAIVGLIPGASL</sequence>
<evidence type="ECO:0000313" key="3">
    <source>
        <dbReference type="Proteomes" id="UP000676506"/>
    </source>
</evidence>
<gene>
    <name evidence="2" type="ORF">J8C06_13170</name>
</gene>
<organism evidence="2 3">
    <name type="scientific">Chloracidobacterium validum</name>
    <dbReference type="NCBI Taxonomy" id="2821543"/>
    <lineage>
        <taxon>Bacteria</taxon>
        <taxon>Pseudomonadati</taxon>
        <taxon>Acidobacteriota</taxon>
        <taxon>Terriglobia</taxon>
        <taxon>Terriglobales</taxon>
        <taxon>Acidobacteriaceae</taxon>
        <taxon>Chloracidobacterium</taxon>
    </lineage>
</organism>
<evidence type="ECO:0000256" key="1">
    <source>
        <dbReference type="SAM" id="MobiDB-lite"/>
    </source>
</evidence>
<dbReference type="RefSeq" id="WP_211430603.1">
    <property type="nucleotide sequence ID" value="NZ_CP072649.1"/>
</dbReference>
<keyword evidence="3" id="KW-1185">Reference proteome</keyword>
<feature type="region of interest" description="Disordered" evidence="1">
    <location>
        <begin position="61"/>
        <end position="84"/>
    </location>
</feature>
<dbReference type="EMBL" id="CP072649">
    <property type="protein sequence ID" value="QUW04714.1"/>
    <property type="molecule type" value="Genomic_DNA"/>
</dbReference>